<dbReference type="Gene3D" id="3.10.290.10">
    <property type="entry name" value="RNA-binding S4 domain"/>
    <property type="match status" value="1"/>
</dbReference>
<evidence type="ECO:0000313" key="3">
    <source>
        <dbReference type="Proteomes" id="UP000032749"/>
    </source>
</evidence>
<sequence length="71" mass="7842">MKQVFINKEPVELYKIIKFEGIRASGAEAKAAIADGNVKLNGEFETQKRKQIVAGDVIECDGETFQVQLEG</sequence>
<dbReference type="GO" id="GO:0003723">
    <property type="term" value="F:RNA binding"/>
    <property type="evidence" value="ECO:0007669"/>
    <property type="project" value="UniProtKB-KW"/>
</dbReference>
<dbReference type="OrthoDB" id="9802835at2"/>
<evidence type="ECO:0000256" key="1">
    <source>
        <dbReference type="PROSITE-ProRule" id="PRU00182"/>
    </source>
</evidence>
<dbReference type="STRING" id="698738.OLEAN_C27600"/>
<proteinExistence type="predicted"/>
<dbReference type="InterPro" id="IPR036986">
    <property type="entry name" value="S4_RNA-bd_sf"/>
</dbReference>
<dbReference type="AlphaFoldDB" id="R4YP89"/>
<dbReference type="Pfam" id="PF13275">
    <property type="entry name" value="S4_2"/>
    <property type="match status" value="1"/>
</dbReference>
<dbReference type="EMBL" id="FO203512">
    <property type="protein sequence ID" value="CCK76936.1"/>
    <property type="molecule type" value="Genomic_DNA"/>
</dbReference>
<organism evidence="2 3">
    <name type="scientific">Oleispira antarctica RB-8</name>
    <dbReference type="NCBI Taxonomy" id="698738"/>
    <lineage>
        <taxon>Bacteria</taxon>
        <taxon>Pseudomonadati</taxon>
        <taxon>Pseudomonadota</taxon>
        <taxon>Gammaproteobacteria</taxon>
        <taxon>Oceanospirillales</taxon>
        <taxon>Oceanospirillaceae</taxon>
        <taxon>Oleispira</taxon>
    </lineage>
</organism>
<protein>
    <submittedName>
        <fullName evidence="2">Uncharacterized protein</fullName>
    </submittedName>
</protein>
<accession>R4YP89</accession>
<dbReference type="PROSITE" id="PS50889">
    <property type="entry name" value="S4"/>
    <property type="match status" value="1"/>
</dbReference>
<dbReference type="CDD" id="cd00165">
    <property type="entry name" value="S4"/>
    <property type="match status" value="1"/>
</dbReference>
<dbReference type="Proteomes" id="UP000032749">
    <property type="component" value="Chromosome"/>
</dbReference>
<evidence type="ECO:0000313" key="2">
    <source>
        <dbReference type="EMBL" id="CCK76936.1"/>
    </source>
</evidence>
<keyword evidence="3" id="KW-1185">Reference proteome</keyword>
<gene>
    <name evidence="2" type="ORF">OLEAN_C27600</name>
</gene>
<dbReference type="KEGG" id="oai:OLEAN_C27600"/>
<dbReference type="SUPFAM" id="SSF55174">
    <property type="entry name" value="Alpha-L RNA-binding motif"/>
    <property type="match status" value="1"/>
</dbReference>
<dbReference type="HOGENOM" id="CLU_127162_1_3_6"/>
<reference evidence="2 3" key="1">
    <citation type="journal article" date="2013" name="Nat. Commun.">
        <title>Genome sequence and functional genomic analysis of the oil-degrading bacterium Oleispira antarctica.</title>
        <authorList>
            <person name="Kube M."/>
            <person name="Chernikova T.N."/>
            <person name="Al-Ramahi Y."/>
            <person name="Beloqui A."/>
            <person name="Lopez-Cortez N."/>
            <person name="Guazzaroni M.E."/>
            <person name="Heipieper H.J."/>
            <person name="Klages S."/>
            <person name="Kotsyurbenko O.R."/>
            <person name="Langer I."/>
            <person name="Nechitaylo T.Y."/>
            <person name="Lunsdorf H."/>
            <person name="Fernandez M."/>
            <person name="Juarez S."/>
            <person name="Ciordia S."/>
            <person name="Singer A."/>
            <person name="Kagan O."/>
            <person name="Egorova O."/>
            <person name="Petit P.A."/>
            <person name="Stogios P."/>
            <person name="Kim Y."/>
            <person name="Tchigvintsev A."/>
            <person name="Flick R."/>
            <person name="Denaro R."/>
            <person name="Genovese M."/>
            <person name="Albar J.P."/>
            <person name="Reva O.N."/>
            <person name="Martinez-Gomariz M."/>
            <person name="Tran H."/>
            <person name="Ferrer M."/>
            <person name="Savchenko A."/>
            <person name="Yakunin A.F."/>
            <person name="Yakimov M.M."/>
            <person name="Golyshina O.V."/>
            <person name="Reinhardt R."/>
            <person name="Golyshin P.N."/>
        </authorList>
    </citation>
    <scope>NUCLEOTIDE SEQUENCE [LARGE SCALE GENOMIC DNA]</scope>
</reference>
<name>R4YP89_OLEAN</name>
<keyword evidence="1" id="KW-0694">RNA-binding</keyword>